<evidence type="ECO:0000256" key="1">
    <source>
        <dbReference type="ARBA" id="ARBA00001933"/>
    </source>
</evidence>
<evidence type="ECO:0000313" key="12">
    <source>
        <dbReference type="Proteomes" id="UP000184148"/>
    </source>
</evidence>
<evidence type="ECO:0000256" key="7">
    <source>
        <dbReference type="PIRSR" id="PIRSR000524-50"/>
    </source>
</evidence>
<evidence type="ECO:0000256" key="2">
    <source>
        <dbReference type="ARBA" id="ARBA00009236"/>
    </source>
</evidence>
<dbReference type="InterPro" id="IPR015424">
    <property type="entry name" value="PyrdxlP-dep_Trfase"/>
</dbReference>
<dbReference type="PANTHER" id="PTHR21152:SF40">
    <property type="entry name" value="ALANINE--GLYOXYLATE AMINOTRANSFERASE"/>
    <property type="match status" value="1"/>
</dbReference>
<keyword evidence="5 7" id="KW-0663">Pyridoxal phosphate</keyword>
<dbReference type="GO" id="GO:0019265">
    <property type="term" value="P:glycine biosynthetic process, by transamination of glyoxylate"/>
    <property type="evidence" value="ECO:0007669"/>
    <property type="project" value="TreeGrafter"/>
</dbReference>
<dbReference type="SUPFAM" id="SSF53383">
    <property type="entry name" value="PLP-dependent transferases"/>
    <property type="match status" value="1"/>
</dbReference>
<dbReference type="PANTHER" id="PTHR21152">
    <property type="entry name" value="AMINOTRANSFERASE CLASS V"/>
    <property type="match status" value="1"/>
</dbReference>
<dbReference type="RefSeq" id="WP_073238996.1">
    <property type="nucleotide sequence ID" value="NZ_FQUY01000012.1"/>
</dbReference>
<dbReference type="GO" id="GO:0008453">
    <property type="term" value="F:alanine-glyoxylate transaminase activity"/>
    <property type="evidence" value="ECO:0007669"/>
    <property type="project" value="TreeGrafter"/>
</dbReference>
<dbReference type="Gene3D" id="3.40.640.10">
    <property type="entry name" value="Type I PLP-dependent aspartate aminotransferase-like (Major domain)"/>
    <property type="match status" value="1"/>
</dbReference>
<dbReference type="GO" id="GO:0004760">
    <property type="term" value="F:L-serine-pyruvate transaminase activity"/>
    <property type="evidence" value="ECO:0007669"/>
    <property type="project" value="TreeGrafter"/>
</dbReference>
<dbReference type="PROSITE" id="PS00595">
    <property type="entry name" value="AA_TRANSFER_CLASS_5"/>
    <property type="match status" value="1"/>
</dbReference>
<evidence type="ECO:0000256" key="4">
    <source>
        <dbReference type="ARBA" id="ARBA00022679"/>
    </source>
</evidence>
<proteinExistence type="inferred from homology"/>
<dbReference type="EMBL" id="FQUY01000012">
    <property type="protein sequence ID" value="SHF10909.1"/>
    <property type="molecule type" value="Genomic_DNA"/>
</dbReference>
<dbReference type="OrthoDB" id="389074at2"/>
<gene>
    <name evidence="11" type="ORF">SAMN02745133_01829</name>
</gene>
<dbReference type="Gene3D" id="3.90.1150.10">
    <property type="entry name" value="Aspartate Aminotransferase, domain 1"/>
    <property type="match status" value="1"/>
</dbReference>
<accession>A0A1M4YYL1</accession>
<keyword evidence="4 11" id="KW-0808">Transferase</keyword>
<dbReference type="InterPro" id="IPR000192">
    <property type="entry name" value="Aminotrans_V_dom"/>
</dbReference>
<dbReference type="InterPro" id="IPR015422">
    <property type="entry name" value="PyrdxlP-dep_Trfase_small"/>
</dbReference>
<dbReference type="InterPro" id="IPR020578">
    <property type="entry name" value="Aminotrans_V_PyrdxlP_BS"/>
</dbReference>
<evidence type="ECO:0000259" key="10">
    <source>
        <dbReference type="Pfam" id="PF00266"/>
    </source>
</evidence>
<dbReference type="Pfam" id="PF00266">
    <property type="entry name" value="Aminotran_5"/>
    <property type="match status" value="1"/>
</dbReference>
<evidence type="ECO:0000256" key="5">
    <source>
        <dbReference type="ARBA" id="ARBA00022898"/>
    </source>
</evidence>
<dbReference type="FunFam" id="3.90.1150.10:FF:000031">
    <property type="entry name" value="Serine--glyoxylate aminotransferase"/>
    <property type="match status" value="1"/>
</dbReference>
<evidence type="ECO:0000256" key="9">
    <source>
        <dbReference type="RuleBase" id="RU004504"/>
    </source>
</evidence>
<feature type="binding site" evidence="6">
    <location>
        <position position="336"/>
    </location>
    <ligand>
        <name>substrate</name>
    </ligand>
</feature>
<dbReference type="AlphaFoldDB" id="A0A1M4YYL1"/>
<sequence>MMQDKKYLLIPGPTPIPPRVAEAMSRPIIGHRSAEFQAVMERVTGKLKKVFQTENHVFIQGSSGTGALEAAVANLVNPGDKVLALSCGKFGERFAELARIYGGEVDFVDFGWGYDIDLDVVKKKLDADPDIKVVLATQNETSTGVQNDIEGLGKLVARYDAVLAVDAVSGLAAIDLKTDEWHVDVVVSGSQKALMLPPGLAFISVSDKAWRKIEQNTSPKYYFDLLKARKSIAKWNTAYTTPVSMVYGLEAALDMILEEGLDNVFARHKLLAKATRAAVQGLGLELLAPDECASQAVTAVQSPMVVDADTLRKVLLRDYGVAFAGGQDIMKGKIFRIAHMGYADKMDVIIAIAALEMALGKCGYKAELGAGVREAQMVFVGGEHA</sequence>
<name>A0A1M4YYL1_9FIRM</name>
<dbReference type="FunFam" id="3.40.640.10:FF:000027">
    <property type="entry name" value="Serine--pyruvate aminotransferase, mitochondrial"/>
    <property type="match status" value="1"/>
</dbReference>
<dbReference type="Proteomes" id="UP000184148">
    <property type="component" value="Unassembled WGS sequence"/>
</dbReference>
<evidence type="ECO:0000313" key="11">
    <source>
        <dbReference type="EMBL" id="SHF10909.1"/>
    </source>
</evidence>
<dbReference type="STRING" id="1121429.SAMN02745133_01829"/>
<comment type="cofactor">
    <cofactor evidence="1 7 9">
        <name>pyridoxal 5'-phosphate</name>
        <dbReference type="ChEBI" id="CHEBI:597326"/>
    </cofactor>
</comment>
<dbReference type="InterPro" id="IPR024169">
    <property type="entry name" value="SP_NH2Trfase/AEP_transaminase"/>
</dbReference>
<evidence type="ECO:0000256" key="8">
    <source>
        <dbReference type="RuleBase" id="RU004075"/>
    </source>
</evidence>
<evidence type="ECO:0000256" key="6">
    <source>
        <dbReference type="PIRSR" id="PIRSR000524-1"/>
    </source>
</evidence>
<protein>
    <submittedName>
        <fullName evidence="11">L-aspartate aminotransferase apoenzyme /phosphoserine aminotransferase apoenzyme</fullName>
    </submittedName>
</protein>
<feature type="domain" description="Aminotransferase class V" evidence="10">
    <location>
        <begin position="7"/>
        <end position="328"/>
    </location>
</feature>
<keyword evidence="12" id="KW-1185">Reference proteome</keyword>
<organism evidence="11 12">
    <name type="scientific">Desulforamulus putei DSM 12395</name>
    <dbReference type="NCBI Taxonomy" id="1121429"/>
    <lineage>
        <taxon>Bacteria</taxon>
        <taxon>Bacillati</taxon>
        <taxon>Bacillota</taxon>
        <taxon>Clostridia</taxon>
        <taxon>Eubacteriales</taxon>
        <taxon>Peptococcaceae</taxon>
        <taxon>Desulforamulus</taxon>
    </lineage>
</organism>
<comment type="similarity">
    <text evidence="2 8">Belongs to the class-V pyridoxal-phosphate-dependent aminotransferase family.</text>
</comment>
<reference evidence="12" key="1">
    <citation type="submission" date="2016-11" db="EMBL/GenBank/DDBJ databases">
        <authorList>
            <person name="Varghese N."/>
            <person name="Submissions S."/>
        </authorList>
    </citation>
    <scope>NUCLEOTIDE SEQUENCE [LARGE SCALE GENOMIC DNA]</scope>
    <source>
        <strain evidence="12">DSM 12395</strain>
    </source>
</reference>
<dbReference type="PIRSF" id="PIRSF000524">
    <property type="entry name" value="SPT"/>
    <property type="match status" value="1"/>
</dbReference>
<dbReference type="InterPro" id="IPR015421">
    <property type="entry name" value="PyrdxlP-dep_Trfase_major"/>
</dbReference>
<feature type="modified residue" description="N6-(pyridoxal phosphate)lysine" evidence="7">
    <location>
        <position position="192"/>
    </location>
</feature>
<keyword evidence="3 11" id="KW-0032">Aminotransferase</keyword>
<evidence type="ECO:0000256" key="3">
    <source>
        <dbReference type="ARBA" id="ARBA00022576"/>
    </source>
</evidence>